<keyword evidence="7" id="KW-1185">Reference proteome</keyword>
<keyword evidence="2" id="KW-0961">Cell wall biogenesis/degradation</keyword>
<keyword evidence="4" id="KW-0732">Signal</keyword>
<proteinExistence type="predicted"/>
<evidence type="ECO:0000256" key="3">
    <source>
        <dbReference type="SAM" id="MobiDB-lite"/>
    </source>
</evidence>
<protein>
    <recommendedName>
        <fullName evidence="5">SH3b domain-containing protein</fullName>
    </recommendedName>
</protein>
<reference evidence="6 7" key="1">
    <citation type="journal article" date="2019" name="Int. J. Syst. Evol. Microbiol.">
        <title>The Global Catalogue of Microorganisms (GCM) 10K type strain sequencing project: providing services to taxonomists for standard genome sequencing and annotation.</title>
        <authorList>
            <consortium name="The Broad Institute Genomics Platform"/>
            <consortium name="The Broad Institute Genome Sequencing Center for Infectious Disease"/>
            <person name="Wu L."/>
            <person name="Ma J."/>
        </authorList>
    </citation>
    <scope>NUCLEOTIDE SEQUENCE [LARGE SCALE GENOMIC DNA]</scope>
    <source>
        <strain evidence="6 7">JCM 15395</strain>
    </source>
</reference>
<dbReference type="EMBL" id="BAAADS010000018">
    <property type="protein sequence ID" value="GAA0606808.1"/>
    <property type="molecule type" value="Genomic_DNA"/>
</dbReference>
<keyword evidence="1" id="KW-0378">Hydrolase</keyword>
<evidence type="ECO:0000256" key="2">
    <source>
        <dbReference type="ARBA" id="ARBA00023316"/>
    </source>
</evidence>
<sequence length="381" mass="41191">MKRRSITVGISLMFLFFVFIPAVHADSGKTYEVGANNLNVRTAPSHSAQIIGKLNDGDRVVVFQKAFGWVQTYYDGQKAWVASQFLYPADDQTSTDSGSETISNSTPEKITVTATEVRIRTGPGTSHQIIGYTSKGDTYNLVKSTNNWNKVVLGDGSSGWIAGWLTDYGNGSGESSKNNTTNSNSNDNNDSQPESSNPADGSLQGYNIVLDPGHGGKDPGALGIGGTFEKNVIMNTVDNIANKLRSAGATVILTRDSDYFLSLEERVQLSNAYSTDAFISLHYNAYPMMGINGVSTHFYEGGADRQLAASIQSSLGQNISLYNRGIIQSDYHVLRENSDLAVLLELGFITNPNDLATARTNAYQNNVGDGIVQGLLNYFNE</sequence>
<name>A0ABN1G9M9_9BACI</name>
<gene>
    <name evidence="6" type="ORF">GCM10009001_25080</name>
</gene>
<dbReference type="Gene3D" id="2.30.30.40">
    <property type="entry name" value="SH3 Domains"/>
    <property type="match status" value="2"/>
</dbReference>
<feature type="region of interest" description="Disordered" evidence="3">
    <location>
        <begin position="172"/>
        <end position="210"/>
    </location>
</feature>
<comment type="caution">
    <text evidence="6">The sequence shown here is derived from an EMBL/GenBank/DDBJ whole genome shotgun (WGS) entry which is preliminary data.</text>
</comment>
<organism evidence="6 7">
    <name type="scientific">Virgibacillus siamensis</name>
    <dbReference type="NCBI Taxonomy" id="480071"/>
    <lineage>
        <taxon>Bacteria</taxon>
        <taxon>Bacillati</taxon>
        <taxon>Bacillota</taxon>
        <taxon>Bacilli</taxon>
        <taxon>Bacillales</taxon>
        <taxon>Bacillaceae</taxon>
        <taxon>Virgibacillus</taxon>
    </lineage>
</organism>
<dbReference type="SUPFAM" id="SSF53187">
    <property type="entry name" value="Zn-dependent exopeptidases"/>
    <property type="match status" value="1"/>
</dbReference>
<dbReference type="Pfam" id="PF01520">
    <property type="entry name" value="Amidase_3"/>
    <property type="match status" value="1"/>
</dbReference>
<dbReference type="SMART" id="SM00646">
    <property type="entry name" value="Ami_3"/>
    <property type="match status" value="1"/>
</dbReference>
<dbReference type="Gene3D" id="3.40.630.40">
    <property type="entry name" value="Zn-dependent exopeptidases"/>
    <property type="match status" value="1"/>
</dbReference>
<dbReference type="InterPro" id="IPR003646">
    <property type="entry name" value="SH3-like_bac-type"/>
</dbReference>
<evidence type="ECO:0000259" key="5">
    <source>
        <dbReference type="PROSITE" id="PS51781"/>
    </source>
</evidence>
<dbReference type="PROSITE" id="PS51781">
    <property type="entry name" value="SH3B"/>
    <property type="match status" value="2"/>
</dbReference>
<dbReference type="PANTHER" id="PTHR30404:SF0">
    <property type="entry name" value="N-ACETYLMURAMOYL-L-ALANINE AMIDASE AMIC"/>
    <property type="match status" value="1"/>
</dbReference>
<dbReference type="InterPro" id="IPR017293">
    <property type="entry name" value="N-acetylmuramoyl-L-ala_amidase"/>
</dbReference>
<evidence type="ECO:0000313" key="6">
    <source>
        <dbReference type="EMBL" id="GAA0606808.1"/>
    </source>
</evidence>
<dbReference type="RefSeq" id="WP_343813619.1">
    <property type="nucleotide sequence ID" value="NZ_BAAADS010000018.1"/>
</dbReference>
<dbReference type="Pfam" id="PF08239">
    <property type="entry name" value="SH3_3"/>
    <property type="match status" value="2"/>
</dbReference>
<feature type="domain" description="SH3b" evidence="5">
    <location>
        <begin position="28"/>
        <end position="90"/>
    </location>
</feature>
<dbReference type="Proteomes" id="UP001500866">
    <property type="component" value="Unassembled WGS sequence"/>
</dbReference>
<dbReference type="PIRSF" id="PIRSF037846">
    <property type="entry name" value="Autolysin_YrvJ_prd"/>
    <property type="match status" value="1"/>
</dbReference>
<feature type="signal peptide" evidence="4">
    <location>
        <begin position="1"/>
        <end position="25"/>
    </location>
</feature>
<dbReference type="PANTHER" id="PTHR30404">
    <property type="entry name" value="N-ACETYLMURAMOYL-L-ALANINE AMIDASE"/>
    <property type="match status" value="1"/>
</dbReference>
<dbReference type="InterPro" id="IPR002508">
    <property type="entry name" value="MurNAc-LAA_cat"/>
</dbReference>
<feature type="domain" description="SH3b" evidence="5">
    <location>
        <begin position="107"/>
        <end position="169"/>
    </location>
</feature>
<evidence type="ECO:0000256" key="4">
    <source>
        <dbReference type="SAM" id="SignalP"/>
    </source>
</evidence>
<feature type="chain" id="PRO_5046964842" description="SH3b domain-containing protein" evidence="4">
    <location>
        <begin position="26"/>
        <end position="381"/>
    </location>
</feature>
<evidence type="ECO:0000256" key="1">
    <source>
        <dbReference type="ARBA" id="ARBA00022801"/>
    </source>
</evidence>
<accession>A0ABN1G9M9</accession>
<dbReference type="CDD" id="cd02696">
    <property type="entry name" value="MurNAc-LAA"/>
    <property type="match status" value="1"/>
</dbReference>
<evidence type="ECO:0000313" key="7">
    <source>
        <dbReference type="Proteomes" id="UP001500866"/>
    </source>
</evidence>
<dbReference type="SMART" id="SM00287">
    <property type="entry name" value="SH3b"/>
    <property type="match status" value="2"/>
</dbReference>
<dbReference type="InterPro" id="IPR050695">
    <property type="entry name" value="N-acetylmuramoyl_amidase_3"/>
</dbReference>
<feature type="compositionally biased region" description="Low complexity" evidence="3">
    <location>
        <begin position="173"/>
        <end position="198"/>
    </location>
</feature>